<evidence type="ECO:0000313" key="2">
    <source>
        <dbReference type="EMBL" id="NXA57397.1"/>
    </source>
</evidence>
<feature type="non-terminal residue" evidence="2">
    <location>
        <position position="70"/>
    </location>
</feature>
<accession>A0A7K7WVJ6</accession>
<keyword evidence="1" id="KW-1015">Disulfide bond</keyword>
<dbReference type="SUPFAM" id="SSF58069">
    <property type="entry name" value="Virus ectodomain"/>
    <property type="match status" value="1"/>
</dbReference>
<comment type="caution">
    <text evidence="2">The sequence shown here is derived from an EMBL/GenBank/DDBJ whole genome shotgun (WGS) entry which is preliminary data.</text>
</comment>
<reference evidence="2 3" key="1">
    <citation type="submission" date="2019-09" db="EMBL/GenBank/DDBJ databases">
        <title>Bird 10,000 Genomes (B10K) Project - Family phase.</title>
        <authorList>
            <person name="Zhang G."/>
        </authorList>
    </citation>
    <scope>NUCLEOTIDE SEQUENCE [LARGE SCALE GENOMIC DNA]</scope>
    <source>
        <strain evidence="2">B10K-MSB-01</strain>
    </source>
</reference>
<dbReference type="Pfam" id="PF00429">
    <property type="entry name" value="TLV_coat"/>
    <property type="match status" value="1"/>
</dbReference>
<dbReference type="PANTHER" id="PTHR10424">
    <property type="entry name" value="VIRAL ENVELOPE PROTEIN"/>
    <property type="match status" value="1"/>
</dbReference>
<proteinExistence type="predicted"/>
<dbReference type="OrthoDB" id="8949317at2759"/>
<gene>
    <name evidence="2" type="primary">Ervv2_1</name>
    <name evidence="2" type="ORF">NOTJUL_R14665</name>
</gene>
<protein>
    <submittedName>
        <fullName evidence="2">ERVV2 protein</fullName>
    </submittedName>
</protein>
<organism evidence="2 3">
    <name type="scientific">Nothocercus julius</name>
    <dbReference type="NCBI Taxonomy" id="2585813"/>
    <lineage>
        <taxon>Eukaryota</taxon>
        <taxon>Metazoa</taxon>
        <taxon>Chordata</taxon>
        <taxon>Craniata</taxon>
        <taxon>Vertebrata</taxon>
        <taxon>Euteleostomi</taxon>
        <taxon>Archelosauria</taxon>
        <taxon>Archosauria</taxon>
        <taxon>Dinosauria</taxon>
        <taxon>Saurischia</taxon>
        <taxon>Theropoda</taxon>
        <taxon>Coelurosauria</taxon>
        <taxon>Aves</taxon>
        <taxon>Palaeognathae</taxon>
        <taxon>Tinamiformes</taxon>
        <taxon>Tinamidae</taxon>
        <taxon>Nothocercus</taxon>
    </lineage>
</organism>
<dbReference type="EMBL" id="VZSV01000624">
    <property type="protein sequence ID" value="NXA57397.1"/>
    <property type="molecule type" value="Genomic_DNA"/>
</dbReference>
<dbReference type="Gene3D" id="1.10.287.210">
    <property type="match status" value="1"/>
</dbReference>
<evidence type="ECO:0000313" key="3">
    <source>
        <dbReference type="Proteomes" id="UP000531559"/>
    </source>
</evidence>
<dbReference type="Proteomes" id="UP000531559">
    <property type="component" value="Unassembled WGS sequence"/>
</dbReference>
<keyword evidence="3" id="KW-1185">Reference proteome</keyword>
<sequence length="70" mass="7398">SISAVMECIGNEIPGVIIALQKVSEIAEIAIQNTVALDMLLASQGGVCTVINTSCCVYIDQSRRISTDLN</sequence>
<feature type="non-terminal residue" evidence="2">
    <location>
        <position position="1"/>
    </location>
</feature>
<dbReference type="AlphaFoldDB" id="A0A7K7WVJ6"/>
<dbReference type="InterPro" id="IPR018154">
    <property type="entry name" value="TLV/ENV_coat_polyprotein"/>
</dbReference>
<evidence type="ECO:0000256" key="1">
    <source>
        <dbReference type="ARBA" id="ARBA00023157"/>
    </source>
</evidence>
<dbReference type="PANTHER" id="PTHR10424:SF73">
    <property type="entry name" value="ENDOGENOUS RETROVIRUS GROUP FC1 ENV POLYPROTEIN-RELATED"/>
    <property type="match status" value="1"/>
</dbReference>
<name>A0A7K7WVJ6_9AVES</name>